<dbReference type="EMBL" id="FOWE01000002">
    <property type="protein sequence ID" value="SFN99830.1"/>
    <property type="molecule type" value="Genomic_DNA"/>
</dbReference>
<evidence type="ECO:0000256" key="5">
    <source>
        <dbReference type="ARBA" id="ARBA00022989"/>
    </source>
</evidence>
<keyword evidence="4 10" id="KW-0812">Transmembrane</keyword>
<organism evidence="12 13">
    <name type="scientific">Geodermatophilus obscurus</name>
    <dbReference type="NCBI Taxonomy" id="1861"/>
    <lineage>
        <taxon>Bacteria</taxon>
        <taxon>Bacillati</taxon>
        <taxon>Actinomycetota</taxon>
        <taxon>Actinomycetes</taxon>
        <taxon>Geodermatophilales</taxon>
        <taxon>Geodermatophilaceae</taxon>
        <taxon>Geodermatophilus</taxon>
    </lineage>
</organism>
<gene>
    <name evidence="12" type="ORF">SAMN05660359_00859</name>
</gene>
<dbReference type="InterPro" id="IPR036737">
    <property type="entry name" value="OmpA-like_sf"/>
</dbReference>
<dbReference type="Proteomes" id="UP000183642">
    <property type="component" value="Unassembled WGS sequence"/>
</dbReference>
<dbReference type="PANTHER" id="PTHR30329">
    <property type="entry name" value="STATOR ELEMENT OF FLAGELLAR MOTOR COMPLEX"/>
    <property type="match status" value="1"/>
</dbReference>
<feature type="coiled-coil region" evidence="8">
    <location>
        <begin position="106"/>
        <end position="142"/>
    </location>
</feature>
<dbReference type="OrthoDB" id="9815217at2"/>
<dbReference type="SUPFAM" id="SSF103088">
    <property type="entry name" value="OmpA-like"/>
    <property type="match status" value="1"/>
</dbReference>
<dbReference type="CDD" id="cd07185">
    <property type="entry name" value="OmpA_C-like"/>
    <property type="match status" value="1"/>
</dbReference>
<feature type="domain" description="OmpA-like" evidence="11">
    <location>
        <begin position="159"/>
        <end position="280"/>
    </location>
</feature>
<dbReference type="GO" id="GO:0005886">
    <property type="term" value="C:plasma membrane"/>
    <property type="evidence" value="ECO:0007669"/>
    <property type="project" value="UniProtKB-SubCell"/>
</dbReference>
<evidence type="ECO:0000256" key="3">
    <source>
        <dbReference type="ARBA" id="ARBA00022475"/>
    </source>
</evidence>
<feature type="transmembrane region" description="Helical" evidence="10">
    <location>
        <begin position="27"/>
        <end position="47"/>
    </location>
</feature>
<comment type="subcellular location">
    <subcellularLocation>
        <location evidence="1">Cell membrane</location>
        <topology evidence="1">Single-pass membrane protein</topology>
    </subcellularLocation>
</comment>
<evidence type="ECO:0000313" key="12">
    <source>
        <dbReference type="EMBL" id="SFN99830.1"/>
    </source>
</evidence>
<feature type="region of interest" description="Disordered" evidence="9">
    <location>
        <begin position="1"/>
        <end position="22"/>
    </location>
</feature>
<proteinExistence type="inferred from homology"/>
<dbReference type="RefSeq" id="WP_075012274.1">
    <property type="nucleotide sequence ID" value="NZ_FOWE01000002.1"/>
</dbReference>
<sequence length="320" mass="33305">MSGGGHGGKRRAKKHEEEEHENHERWLVSYADMMTLLLVLFVVLFAMSQVDKEKFAALASGLSEAFGAPVTAMQGSASNPEASVLDSLDAAVDVQIPPAPAAQESIDAAAAEAARQEAQRVAAEARAEYDQLRAARDAIDAALAAAGHAGAAKYEIDERGLVVHIVSDPVLFGPEEAALQPTGREILRAVAPALTGLPNQIDVEGHANSLPVTPGGPWPSNWELSAYRATTVVRFLAAEGVPQTRLQGTGLSDTRPMVPATDPGALSLNRRVDIVVLSDASAEARELLPGLDAPAQQAPAQTAPAPAAPAAPAAQEGTHE</sequence>
<keyword evidence="3" id="KW-1003">Cell membrane</keyword>
<dbReference type="Gene3D" id="3.30.1330.60">
    <property type="entry name" value="OmpA-like domain"/>
    <property type="match status" value="1"/>
</dbReference>
<evidence type="ECO:0000256" key="2">
    <source>
        <dbReference type="ARBA" id="ARBA00008914"/>
    </source>
</evidence>
<evidence type="ECO:0000256" key="4">
    <source>
        <dbReference type="ARBA" id="ARBA00022692"/>
    </source>
</evidence>
<evidence type="ECO:0000256" key="7">
    <source>
        <dbReference type="PROSITE-ProRule" id="PRU00473"/>
    </source>
</evidence>
<evidence type="ECO:0000256" key="1">
    <source>
        <dbReference type="ARBA" id="ARBA00004162"/>
    </source>
</evidence>
<dbReference type="InterPro" id="IPR050330">
    <property type="entry name" value="Bact_OuterMem_StrucFunc"/>
</dbReference>
<dbReference type="Pfam" id="PF00691">
    <property type="entry name" value="OmpA"/>
    <property type="match status" value="1"/>
</dbReference>
<reference evidence="13" key="1">
    <citation type="submission" date="2016-10" db="EMBL/GenBank/DDBJ databases">
        <authorList>
            <person name="Varghese N."/>
            <person name="Submissions S."/>
        </authorList>
    </citation>
    <scope>NUCLEOTIDE SEQUENCE [LARGE SCALE GENOMIC DNA]</scope>
    <source>
        <strain evidence="13">DSM 43161</strain>
    </source>
</reference>
<dbReference type="PROSITE" id="PS51123">
    <property type="entry name" value="OMPA_2"/>
    <property type="match status" value="1"/>
</dbReference>
<dbReference type="InterPro" id="IPR025713">
    <property type="entry name" value="MotB-like_N_dom"/>
</dbReference>
<keyword evidence="13" id="KW-1185">Reference proteome</keyword>
<keyword evidence="6 7" id="KW-0472">Membrane</keyword>
<comment type="similarity">
    <text evidence="2">Belongs to the MotB family.</text>
</comment>
<evidence type="ECO:0000256" key="9">
    <source>
        <dbReference type="SAM" id="MobiDB-lite"/>
    </source>
</evidence>
<evidence type="ECO:0000256" key="6">
    <source>
        <dbReference type="ARBA" id="ARBA00023136"/>
    </source>
</evidence>
<evidence type="ECO:0000259" key="11">
    <source>
        <dbReference type="PROSITE" id="PS51123"/>
    </source>
</evidence>
<keyword evidence="5 10" id="KW-1133">Transmembrane helix</keyword>
<feature type="region of interest" description="Disordered" evidence="9">
    <location>
        <begin position="287"/>
        <end position="320"/>
    </location>
</feature>
<evidence type="ECO:0000313" key="13">
    <source>
        <dbReference type="Proteomes" id="UP000183642"/>
    </source>
</evidence>
<keyword evidence="8" id="KW-0175">Coiled coil</keyword>
<evidence type="ECO:0000256" key="10">
    <source>
        <dbReference type="SAM" id="Phobius"/>
    </source>
</evidence>
<accession>A0A1I5DKZ3</accession>
<dbReference type="AlphaFoldDB" id="A0A1I5DKZ3"/>
<dbReference type="Pfam" id="PF13677">
    <property type="entry name" value="MotB_plug"/>
    <property type="match status" value="1"/>
</dbReference>
<dbReference type="PANTHER" id="PTHR30329:SF20">
    <property type="entry name" value="EXPORTED PROTEIN"/>
    <property type="match status" value="1"/>
</dbReference>
<feature type="compositionally biased region" description="Low complexity" evidence="9">
    <location>
        <begin position="293"/>
        <end position="320"/>
    </location>
</feature>
<dbReference type="InterPro" id="IPR006665">
    <property type="entry name" value="OmpA-like"/>
</dbReference>
<name>A0A1I5DKZ3_9ACTN</name>
<evidence type="ECO:0000256" key="8">
    <source>
        <dbReference type="SAM" id="Coils"/>
    </source>
</evidence>
<protein>
    <submittedName>
        <fullName evidence="12">Chemotaxis protein MotB</fullName>
    </submittedName>
</protein>